<evidence type="ECO:0000313" key="10">
    <source>
        <dbReference type="EMBL" id="SVC25999.1"/>
    </source>
</evidence>
<evidence type="ECO:0000259" key="9">
    <source>
        <dbReference type="Pfam" id="PF01618"/>
    </source>
</evidence>
<feature type="domain" description="MotA/TolQ/ExbB proton channel" evidence="9">
    <location>
        <begin position="110"/>
        <end position="216"/>
    </location>
</feature>
<evidence type="ECO:0000256" key="4">
    <source>
        <dbReference type="ARBA" id="ARBA00022475"/>
    </source>
</evidence>
<dbReference type="GO" id="GO:0071978">
    <property type="term" value="P:bacterial-type flagellum-dependent swarming motility"/>
    <property type="evidence" value="ECO:0007669"/>
    <property type="project" value="InterPro"/>
</dbReference>
<keyword evidence="6 8" id="KW-1133">Transmembrane helix</keyword>
<feature type="transmembrane region" description="Helical" evidence="8">
    <location>
        <begin position="153"/>
        <end position="171"/>
    </location>
</feature>
<accession>A0A382KP17</accession>
<evidence type="ECO:0000256" key="5">
    <source>
        <dbReference type="ARBA" id="ARBA00022692"/>
    </source>
</evidence>
<evidence type="ECO:0000256" key="1">
    <source>
        <dbReference type="ARBA" id="ARBA00004651"/>
    </source>
</evidence>
<name>A0A382KP17_9ZZZZ</name>
<keyword evidence="7 8" id="KW-0472">Membrane</keyword>
<evidence type="ECO:0000256" key="6">
    <source>
        <dbReference type="ARBA" id="ARBA00022989"/>
    </source>
</evidence>
<dbReference type="Pfam" id="PF01618">
    <property type="entry name" value="MotA_ExbB"/>
    <property type="match status" value="1"/>
</dbReference>
<organism evidence="10">
    <name type="scientific">marine metagenome</name>
    <dbReference type="NCBI Taxonomy" id="408172"/>
    <lineage>
        <taxon>unclassified sequences</taxon>
        <taxon>metagenomes</taxon>
        <taxon>ecological metagenomes</taxon>
    </lineage>
</organism>
<dbReference type="EMBL" id="UINC01081801">
    <property type="protein sequence ID" value="SVC25999.1"/>
    <property type="molecule type" value="Genomic_DNA"/>
</dbReference>
<evidence type="ECO:0000256" key="7">
    <source>
        <dbReference type="ARBA" id="ARBA00023136"/>
    </source>
</evidence>
<dbReference type="PROSITE" id="PS01307">
    <property type="entry name" value="MOTA"/>
    <property type="match status" value="1"/>
</dbReference>
<dbReference type="AlphaFoldDB" id="A0A382KP17"/>
<keyword evidence="3" id="KW-0813">Transport</keyword>
<proteinExistence type="inferred from homology"/>
<keyword evidence="4" id="KW-1003">Cell membrane</keyword>
<dbReference type="InterPro" id="IPR002898">
    <property type="entry name" value="MotA_ExbB_proton_chnl"/>
</dbReference>
<evidence type="ECO:0000256" key="2">
    <source>
        <dbReference type="ARBA" id="ARBA00008038"/>
    </source>
</evidence>
<dbReference type="InterPro" id="IPR047055">
    <property type="entry name" value="MotA-like"/>
</dbReference>
<dbReference type="GO" id="GO:0006935">
    <property type="term" value="P:chemotaxis"/>
    <property type="evidence" value="ECO:0007669"/>
    <property type="project" value="InterPro"/>
</dbReference>
<protein>
    <recommendedName>
        <fullName evidence="9">MotA/TolQ/ExbB proton channel domain-containing protein</fullName>
    </recommendedName>
</protein>
<dbReference type="PANTHER" id="PTHR30433">
    <property type="entry name" value="CHEMOTAXIS PROTEIN MOTA"/>
    <property type="match status" value="1"/>
</dbReference>
<reference evidence="10" key="1">
    <citation type="submission" date="2018-05" db="EMBL/GenBank/DDBJ databases">
        <authorList>
            <person name="Lanie J.A."/>
            <person name="Ng W.-L."/>
            <person name="Kazmierczak K.M."/>
            <person name="Andrzejewski T.M."/>
            <person name="Davidsen T.M."/>
            <person name="Wayne K.J."/>
            <person name="Tettelin H."/>
            <person name="Glass J.I."/>
            <person name="Rusch D."/>
            <person name="Podicherti R."/>
            <person name="Tsui H.-C.T."/>
            <person name="Winkler M.E."/>
        </authorList>
    </citation>
    <scope>NUCLEOTIDE SEQUENCE</scope>
</reference>
<feature type="transmembrane region" description="Helical" evidence="8">
    <location>
        <begin position="27"/>
        <end position="46"/>
    </location>
</feature>
<dbReference type="GO" id="GO:0005886">
    <property type="term" value="C:plasma membrane"/>
    <property type="evidence" value="ECO:0007669"/>
    <property type="project" value="UniProtKB-SubCell"/>
</dbReference>
<comment type="subcellular location">
    <subcellularLocation>
        <location evidence="1">Cell membrane</location>
        <topology evidence="1">Multi-pass membrane protein</topology>
    </subcellularLocation>
</comment>
<sequence length="260" mass="28011">MGLGILLTAAIMGSASTGGMGSLWDGISLAIVVGGAIAATCIAYPLEDVIAAFAGFPKVFLGAQGFTLKDVVQDYVGLAELARKGELAKAIDEKPDHMPFRLGGIKDTCRMISDGLAKDDIRTIMENKEQYRALRDIKAANAIAKLGEYAPSFGMIGTLFGLIFMLAGMTMPAAPGTDPMASLIANMAIALITTLYGALFAFFFFLPFSEHLKYINEGKKVESALHLEAAMLLYDKVHPIMVQERLNAFLARKDRFTDED</sequence>
<keyword evidence="5 8" id="KW-0812">Transmembrane</keyword>
<evidence type="ECO:0000256" key="3">
    <source>
        <dbReference type="ARBA" id="ARBA00022448"/>
    </source>
</evidence>
<dbReference type="InterPro" id="IPR000540">
    <property type="entry name" value="Flag_MotA_CS"/>
</dbReference>
<comment type="similarity">
    <text evidence="2">Belongs to the MotA family.</text>
</comment>
<feature type="transmembrane region" description="Helical" evidence="8">
    <location>
        <begin position="183"/>
        <end position="206"/>
    </location>
</feature>
<gene>
    <name evidence="10" type="ORF">METZ01_LOCUS278853</name>
</gene>
<evidence type="ECO:0000256" key="8">
    <source>
        <dbReference type="SAM" id="Phobius"/>
    </source>
</evidence>